<organism evidence="2 3">
    <name type="scientific">Streptomyces hazeniae</name>
    <dbReference type="NCBI Taxonomy" id="3075538"/>
    <lineage>
        <taxon>Bacteria</taxon>
        <taxon>Bacillati</taxon>
        <taxon>Actinomycetota</taxon>
        <taxon>Actinomycetes</taxon>
        <taxon>Kitasatosporales</taxon>
        <taxon>Streptomycetaceae</taxon>
        <taxon>Streptomyces</taxon>
    </lineage>
</organism>
<protein>
    <recommendedName>
        <fullName evidence="4">Thioredoxin domain-containing protein</fullName>
    </recommendedName>
</protein>
<feature type="compositionally biased region" description="Basic and acidic residues" evidence="1">
    <location>
        <begin position="110"/>
        <end position="121"/>
    </location>
</feature>
<sequence length="185" mass="18804">MTSALIASWVAILLLALVVSGLVRQVHQLSRGATSPVRTAAPLGPAPGSAAPEAAELLGPHAQRDGGVLLFLSANCRTCTGVLAEARKAAGSEDGPALAALYAGPAPEAAAREDHAREDGSARGTTVPVHAGRDDLFATYDAVATPFAVAVDGAGRVLRAVPLGSVAALSELLDETFPRRLRSAR</sequence>
<dbReference type="RefSeq" id="WP_311671815.1">
    <property type="nucleotide sequence ID" value="NZ_JAVREQ010000001.1"/>
</dbReference>
<evidence type="ECO:0000256" key="1">
    <source>
        <dbReference type="SAM" id="MobiDB-lite"/>
    </source>
</evidence>
<dbReference type="EMBL" id="JAVREQ010000001">
    <property type="protein sequence ID" value="MDT0377567.1"/>
    <property type="molecule type" value="Genomic_DNA"/>
</dbReference>
<feature type="compositionally biased region" description="Low complexity" evidence="1">
    <location>
        <begin position="40"/>
        <end position="52"/>
    </location>
</feature>
<feature type="region of interest" description="Disordered" evidence="1">
    <location>
        <begin position="31"/>
        <end position="52"/>
    </location>
</feature>
<evidence type="ECO:0000313" key="3">
    <source>
        <dbReference type="Proteomes" id="UP001183414"/>
    </source>
</evidence>
<comment type="caution">
    <text evidence="2">The sequence shown here is derived from an EMBL/GenBank/DDBJ whole genome shotgun (WGS) entry which is preliminary data.</text>
</comment>
<feature type="region of interest" description="Disordered" evidence="1">
    <location>
        <begin position="109"/>
        <end position="128"/>
    </location>
</feature>
<dbReference type="Proteomes" id="UP001183414">
    <property type="component" value="Unassembled WGS sequence"/>
</dbReference>
<name>A0ABU2NNC7_9ACTN</name>
<evidence type="ECO:0008006" key="4">
    <source>
        <dbReference type="Google" id="ProtNLM"/>
    </source>
</evidence>
<evidence type="ECO:0000313" key="2">
    <source>
        <dbReference type="EMBL" id="MDT0377567.1"/>
    </source>
</evidence>
<gene>
    <name evidence="2" type="ORF">RM572_02105</name>
</gene>
<reference evidence="3" key="1">
    <citation type="submission" date="2023-07" db="EMBL/GenBank/DDBJ databases">
        <title>30 novel species of actinomycetes from the DSMZ collection.</title>
        <authorList>
            <person name="Nouioui I."/>
        </authorList>
    </citation>
    <scope>NUCLEOTIDE SEQUENCE [LARGE SCALE GENOMIC DNA]</scope>
    <source>
        <strain evidence="3">DSM 42041</strain>
    </source>
</reference>
<keyword evidence="3" id="KW-1185">Reference proteome</keyword>
<proteinExistence type="predicted"/>
<accession>A0ABU2NNC7</accession>